<organism evidence="2 3">
    <name type="scientific">Rhizobium hainanense</name>
    <dbReference type="NCBI Taxonomy" id="52131"/>
    <lineage>
        <taxon>Bacteria</taxon>
        <taxon>Pseudomonadati</taxon>
        <taxon>Pseudomonadota</taxon>
        <taxon>Alphaproteobacteria</taxon>
        <taxon>Hyphomicrobiales</taxon>
        <taxon>Rhizobiaceae</taxon>
        <taxon>Rhizobium/Agrobacterium group</taxon>
        <taxon>Rhizobium</taxon>
    </lineage>
</organism>
<gene>
    <name evidence="2" type="ORF">GA0061100_11836</name>
</gene>
<dbReference type="EMBL" id="FMAC01000018">
    <property type="protein sequence ID" value="SCB38984.1"/>
    <property type="molecule type" value="Genomic_DNA"/>
</dbReference>
<evidence type="ECO:0000256" key="1">
    <source>
        <dbReference type="SAM" id="MobiDB-lite"/>
    </source>
</evidence>
<dbReference type="STRING" id="52131.GA0061100_11836"/>
<protein>
    <submittedName>
        <fullName evidence="2">Uncharacterized protein</fullName>
    </submittedName>
</protein>
<proteinExistence type="predicted"/>
<keyword evidence="3" id="KW-1185">Reference proteome</keyword>
<dbReference type="Proteomes" id="UP000186228">
    <property type="component" value="Unassembled WGS sequence"/>
</dbReference>
<evidence type="ECO:0000313" key="2">
    <source>
        <dbReference type="EMBL" id="SCB38984.1"/>
    </source>
</evidence>
<sequence length="50" mass="5550">MDGLIVLSCNEPSADTDAVRRYKWKLDDTNDKRPSSSPQVIASVDSKPSR</sequence>
<feature type="region of interest" description="Disordered" evidence="1">
    <location>
        <begin position="28"/>
        <end position="50"/>
    </location>
</feature>
<reference evidence="3" key="1">
    <citation type="submission" date="2016-08" db="EMBL/GenBank/DDBJ databases">
        <authorList>
            <person name="Varghese N."/>
            <person name="Submissions Spin"/>
        </authorList>
    </citation>
    <scope>NUCLEOTIDE SEQUENCE [LARGE SCALE GENOMIC DNA]</scope>
    <source>
        <strain evidence="3">CCBAU 57015</strain>
    </source>
</reference>
<dbReference type="AlphaFoldDB" id="A0A1C3WH24"/>
<evidence type="ECO:0000313" key="3">
    <source>
        <dbReference type="Proteomes" id="UP000186228"/>
    </source>
</evidence>
<name>A0A1C3WH24_9HYPH</name>
<accession>A0A1C3WH24</accession>